<reference evidence="1" key="1">
    <citation type="submission" date="2018-07" db="EMBL/GenBank/DDBJ databases">
        <authorList>
            <person name="Quirk P.G."/>
            <person name="Krulwich T.A."/>
        </authorList>
    </citation>
    <scope>NUCLEOTIDE SEQUENCE</scope>
    <source>
        <strain evidence="1">Anand</strain>
    </source>
</reference>
<organism evidence="1">
    <name type="scientific">Theileria annulata</name>
    <dbReference type="NCBI Taxonomy" id="5874"/>
    <lineage>
        <taxon>Eukaryota</taxon>
        <taxon>Sar</taxon>
        <taxon>Alveolata</taxon>
        <taxon>Apicomplexa</taxon>
        <taxon>Aconoidasida</taxon>
        <taxon>Piroplasmida</taxon>
        <taxon>Theileriidae</taxon>
        <taxon>Theileria</taxon>
    </lineage>
</organism>
<name>A0A3B0MTF5_THEAN</name>
<dbReference type="EMBL" id="UIVT01000003">
    <property type="protein sequence ID" value="SVP93567.1"/>
    <property type="molecule type" value="Genomic_DNA"/>
</dbReference>
<dbReference type="VEuPathDB" id="PiroplasmaDB:TA04470"/>
<proteinExistence type="predicted"/>
<gene>
    <name evidence="2" type="ORF">TAT_000256000</name>
    <name evidence="1" type="ORF">TAV_000256000</name>
</gene>
<dbReference type="EMBL" id="UIVS01000003">
    <property type="protein sequence ID" value="SVP92762.1"/>
    <property type="molecule type" value="Genomic_DNA"/>
</dbReference>
<protein>
    <submittedName>
        <fullName evidence="1">Uncharacterized protein</fullName>
    </submittedName>
</protein>
<accession>A0A3B0MTF5</accession>
<dbReference type="AlphaFoldDB" id="A0A3B0MTF5"/>
<evidence type="ECO:0000313" key="1">
    <source>
        <dbReference type="EMBL" id="SVP92762.1"/>
    </source>
</evidence>
<sequence length="466" mass="53418">MSGVSFSVNESTNKYLSTMVPPINTSSRCHPVSLNVSNIMSTNEYTTYCSPSFKDFKAKRGFLFSEIKGDGFYQVFKDPNTYVSQVSTGNYDPQSSLNFSFEDLPERHKLIKPNIHKFRLYTLNTEQPASKEEKPDFKLMLDSDIKAEIDDNLYSIILKKDLHMVEYDGRLYWCYVDDKLNGHPRCIFFTNKNNFMTLLFSNGVRKNIFIDTNPLKLYKLVTKSGNTSETSKTLGKSSGIDPLRTSSLYTISDNSVEITSANFPNGVDNGNVDTDQNMSLMGSDDYIVSKTCSNCRLYRMKPGVPCCMCKYHNNVLYTHKEGDPLPDYVLCDYLKDEVQIKCKDQIHLFSERNDMTLVTKTLTIPNITLYSSDTKQVLSDQDYYLQVIFMNSFNYLINQGVNCGLVEIEGEKIWSHKYGATFPYCLTYHTEFNEFRICFHDGYALFTQTDGKWVLTSASDNIRPHL</sequence>
<evidence type="ECO:0000313" key="2">
    <source>
        <dbReference type="EMBL" id="SVP93567.1"/>
    </source>
</evidence>